<protein>
    <submittedName>
        <fullName evidence="1">Uncharacterized protein</fullName>
    </submittedName>
</protein>
<gene>
    <name evidence="1" type="ORF">PPTS312_27190</name>
</gene>
<accession>A0A0P7D3X9</accession>
<dbReference type="EMBL" id="AP022324">
    <property type="protein sequence ID" value="BBU44804.1"/>
    <property type="molecule type" value="Genomic_DNA"/>
</dbReference>
<name>A0A0P7D3X9_PSEPU</name>
<proteinExistence type="predicted"/>
<dbReference type="OrthoDB" id="9781689at2"/>
<sequence>MIDQATGMKSGERYRVENVERAHQFPGFFQDGKYYLGPELLTAVGWLEGTRFIYDSLDAAGEPVFPNREAGTVEGLTLTLVDGTTLELSRIEASDTIVPVAPGASGTEREVPDSGAWINRSPKAKESSGALFEPSNGRRGIDGGWRKPKNITPLLIGAAALGILVGFTLTHSRRRDS</sequence>
<dbReference type="AlphaFoldDB" id="A0A0P7D3X9"/>
<evidence type="ECO:0000313" key="1">
    <source>
        <dbReference type="EMBL" id="BBU44804.1"/>
    </source>
</evidence>
<reference evidence="1 2" key="1">
    <citation type="submission" date="2020-01" db="EMBL/GenBank/DDBJ databases">
        <title>Complete Genome Sequence of Pseudomonas putida Strain TS312, Harboring the HdtS type N-acyl-homoserine Lactone Synthase, Isolated from a Paper Mill.</title>
        <authorList>
            <person name="Hosoe A."/>
            <person name="Suenaga T."/>
            <person name="Sugi T."/>
            <person name="Izumi T."/>
            <person name="Nagai N."/>
            <person name="Terada A."/>
        </authorList>
    </citation>
    <scope>NUCLEOTIDE SEQUENCE [LARGE SCALE GENOMIC DNA]</scope>
    <source>
        <strain evidence="1 2">TS312</strain>
    </source>
</reference>
<organism evidence="1 2">
    <name type="scientific">Pseudomonas putida</name>
    <name type="common">Arthrobacter siderocapsulatus</name>
    <dbReference type="NCBI Taxonomy" id="303"/>
    <lineage>
        <taxon>Bacteria</taxon>
        <taxon>Pseudomonadati</taxon>
        <taxon>Pseudomonadota</taxon>
        <taxon>Gammaproteobacteria</taxon>
        <taxon>Pseudomonadales</taxon>
        <taxon>Pseudomonadaceae</taxon>
        <taxon>Pseudomonas</taxon>
    </lineage>
</organism>
<dbReference type="Proteomes" id="UP000464661">
    <property type="component" value="Chromosome"/>
</dbReference>
<evidence type="ECO:0000313" key="2">
    <source>
        <dbReference type="Proteomes" id="UP000464661"/>
    </source>
</evidence>